<dbReference type="SUPFAM" id="SSF56176">
    <property type="entry name" value="FAD-binding/transporter-associated domain-like"/>
    <property type="match status" value="1"/>
</dbReference>
<dbReference type="AlphaFoldDB" id="A0A9P9IXG6"/>
<dbReference type="Gene3D" id="3.30.43.10">
    <property type="entry name" value="Uridine Diphospho-n-acetylenolpyruvylglucosamine Reductase, domain 2"/>
    <property type="match status" value="1"/>
</dbReference>
<accession>A0A9P9IXG6</accession>
<dbReference type="GO" id="GO:0016491">
    <property type="term" value="F:oxidoreductase activity"/>
    <property type="evidence" value="ECO:0007669"/>
    <property type="project" value="UniProtKB-KW"/>
</dbReference>
<dbReference type="Pfam" id="PF01565">
    <property type="entry name" value="FAD_binding_4"/>
    <property type="match status" value="1"/>
</dbReference>
<dbReference type="PANTHER" id="PTHR42973">
    <property type="entry name" value="BINDING OXIDOREDUCTASE, PUTATIVE (AFU_ORTHOLOGUE AFUA_1G17690)-RELATED"/>
    <property type="match status" value="1"/>
</dbReference>
<keyword evidence="9" id="KW-1185">Reference proteome</keyword>
<evidence type="ECO:0000256" key="6">
    <source>
        <dbReference type="SAM" id="MobiDB-lite"/>
    </source>
</evidence>
<evidence type="ECO:0000256" key="2">
    <source>
        <dbReference type="ARBA" id="ARBA00005466"/>
    </source>
</evidence>
<proteinExistence type="inferred from homology"/>
<feature type="region of interest" description="Disordered" evidence="6">
    <location>
        <begin position="496"/>
        <end position="515"/>
    </location>
</feature>
<evidence type="ECO:0000259" key="7">
    <source>
        <dbReference type="PROSITE" id="PS51387"/>
    </source>
</evidence>
<dbReference type="InterPro" id="IPR036318">
    <property type="entry name" value="FAD-bd_PCMH-like_sf"/>
</dbReference>
<dbReference type="Gene3D" id="3.40.462.20">
    <property type="match status" value="1"/>
</dbReference>
<keyword evidence="4" id="KW-0274">FAD</keyword>
<dbReference type="InterPro" id="IPR050416">
    <property type="entry name" value="FAD-linked_Oxidoreductase"/>
</dbReference>
<evidence type="ECO:0000313" key="8">
    <source>
        <dbReference type="EMBL" id="KAH7137327.1"/>
    </source>
</evidence>
<dbReference type="PROSITE" id="PS51387">
    <property type="entry name" value="FAD_PCMH"/>
    <property type="match status" value="1"/>
</dbReference>
<dbReference type="GO" id="GO:0071949">
    <property type="term" value="F:FAD binding"/>
    <property type="evidence" value="ECO:0007669"/>
    <property type="project" value="InterPro"/>
</dbReference>
<evidence type="ECO:0000256" key="4">
    <source>
        <dbReference type="ARBA" id="ARBA00022827"/>
    </source>
</evidence>
<name>A0A9P9IXG6_9HYPO</name>
<reference evidence="8" key="1">
    <citation type="journal article" date="2021" name="Nat. Commun.">
        <title>Genetic determinants of endophytism in the Arabidopsis root mycobiome.</title>
        <authorList>
            <person name="Mesny F."/>
            <person name="Miyauchi S."/>
            <person name="Thiergart T."/>
            <person name="Pickel B."/>
            <person name="Atanasova L."/>
            <person name="Karlsson M."/>
            <person name="Huettel B."/>
            <person name="Barry K.W."/>
            <person name="Haridas S."/>
            <person name="Chen C."/>
            <person name="Bauer D."/>
            <person name="Andreopoulos W."/>
            <person name="Pangilinan J."/>
            <person name="LaButti K."/>
            <person name="Riley R."/>
            <person name="Lipzen A."/>
            <person name="Clum A."/>
            <person name="Drula E."/>
            <person name="Henrissat B."/>
            <person name="Kohler A."/>
            <person name="Grigoriev I.V."/>
            <person name="Martin F.M."/>
            <person name="Hacquard S."/>
        </authorList>
    </citation>
    <scope>NUCLEOTIDE SEQUENCE</scope>
    <source>
        <strain evidence="8">MPI-CAGE-AT-0021</strain>
    </source>
</reference>
<evidence type="ECO:0000256" key="1">
    <source>
        <dbReference type="ARBA" id="ARBA00001974"/>
    </source>
</evidence>
<dbReference type="OrthoDB" id="415825at2759"/>
<dbReference type="Gene3D" id="3.30.465.10">
    <property type="match status" value="1"/>
</dbReference>
<dbReference type="InterPro" id="IPR016167">
    <property type="entry name" value="FAD-bd_PCMH_sub1"/>
</dbReference>
<sequence>MTISADKAAFAELGLPPSTPIIWQDSVVYERARVGRVFNYRRPDRYPRAVIEATCEDHIVAAVRLANKIGCRVSVRSGGHSWAAWSVREGAVLIDLGKFFHFHLDNETGILEASPSMTGRMVNGLLAPHKRMFPGGHCPDVALGGFLLQGGMGWNCKNWGFACEKVLAIDVVTADGEKLHCDEKENSDIFWAARGAGPGFPAIVTRFYLKTLPAFTHVRSSAYIYEKKDYRKALEWILSITATFDESTEIVAVGSHIPGRTGIHTMVLFVTLKNSDEEARAALQPAEDSAPPGHVVSWFMKETSLLKEYDDQHAANPNGHRYAVDNGYIKNDADVVSVLEPAFTTLPSEKSFALWYSMGPGSRRSAAAGTMPDMALSMQSDHYFAMYTVWEHEAQDNLCQSWLKCIFADAHEHLEGAYLGDADFQVRGTAFWGAEQGKKLMEVRKKRDPRGVVAGYLDEGDKSGVNGLSNEHNDIVKNILGPLVLPGWVTRFWVSSSPRPPASSPAQTSVDSTVR</sequence>
<evidence type="ECO:0000313" key="9">
    <source>
        <dbReference type="Proteomes" id="UP000717696"/>
    </source>
</evidence>
<dbReference type="InterPro" id="IPR016166">
    <property type="entry name" value="FAD-bd_PCMH"/>
</dbReference>
<dbReference type="Proteomes" id="UP000717696">
    <property type="component" value="Unassembled WGS sequence"/>
</dbReference>
<dbReference type="InterPro" id="IPR016169">
    <property type="entry name" value="FAD-bd_PCMH_sub2"/>
</dbReference>
<dbReference type="PANTHER" id="PTHR42973:SF39">
    <property type="entry name" value="FAD-BINDING PCMH-TYPE DOMAIN-CONTAINING PROTEIN"/>
    <property type="match status" value="1"/>
</dbReference>
<keyword evidence="5" id="KW-0560">Oxidoreductase</keyword>
<evidence type="ECO:0000256" key="5">
    <source>
        <dbReference type="ARBA" id="ARBA00023002"/>
    </source>
</evidence>
<comment type="caution">
    <text evidence="8">The sequence shown here is derived from an EMBL/GenBank/DDBJ whole genome shotgun (WGS) entry which is preliminary data.</text>
</comment>
<protein>
    <recommendedName>
        <fullName evidence="7">FAD-binding PCMH-type domain-containing protein</fullName>
    </recommendedName>
</protein>
<comment type="similarity">
    <text evidence="2">Belongs to the oxygen-dependent FAD-linked oxidoreductase family.</text>
</comment>
<keyword evidence="3" id="KW-0285">Flavoprotein</keyword>
<dbReference type="EMBL" id="JAGMUU010000015">
    <property type="protein sequence ID" value="KAH7137327.1"/>
    <property type="molecule type" value="Genomic_DNA"/>
</dbReference>
<comment type="cofactor">
    <cofactor evidence="1">
        <name>FAD</name>
        <dbReference type="ChEBI" id="CHEBI:57692"/>
    </cofactor>
</comment>
<dbReference type="InterPro" id="IPR006094">
    <property type="entry name" value="Oxid_FAD_bind_N"/>
</dbReference>
<feature type="domain" description="FAD-binding PCMH-type" evidence="7">
    <location>
        <begin position="43"/>
        <end position="214"/>
    </location>
</feature>
<gene>
    <name evidence="8" type="ORF">B0J13DRAFT_597088</name>
</gene>
<evidence type="ECO:0000256" key="3">
    <source>
        <dbReference type="ARBA" id="ARBA00022630"/>
    </source>
</evidence>
<organism evidence="8 9">
    <name type="scientific">Dactylonectria estremocensis</name>
    <dbReference type="NCBI Taxonomy" id="1079267"/>
    <lineage>
        <taxon>Eukaryota</taxon>
        <taxon>Fungi</taxon>
        <taxon>Dikarya</taxon>
        <taxon>Ascomycota</taxon>
        <taxon>Pezizomycotina</taxon>
        <taxon>Sordariomycetes</taxon>
        <taxon>Hypocreomycetidae</taxon>
        <taxon>Hypocreales</taxon>
        <taxon>Nectriaceae</taxon>
        <taxon>Dactylonectria</taxon>
    </lineage>
</organism>